<proteinExistence type="inferred from homology"/>
<keyword evidence="5" id="KW-1185">Reference proteome</keyword>
<sequence length="347" mass="38285">MDTGGGLIWTQCQPCKRCFPQNLEIYDPRASATYVRLPCSHPLCNGDGRLYDCINGECVYDAQYGGGATTKGVASLESFQFYISNAHTQTFNNVIFGCSNDNSDFSFQQRDVSGIFGLSLSPDSMASQSSSLIHRRFSYCLVPFRDAMPHPVILRFGEDIPQLPPGQVQTTLFVYSSPRRYYFFFLELLDISVANHRLGFHPDTFRTRPDGLGGCYIDSGALLSQIDVNTVGVNAYEAVMTVFAAYYGSRNLKRTTGPGGFELCYETPANYHDFAAITFHFNGADYSVYGENGHFIDPANGFFCVGILRGGGGTVLGAWHQQNKRIIYDGGIGGLQFADEQCVNDIL</sequence>
<dbReference type="GO" id="GO:0008233">
    <property type="term" value="F:peptidase activity"/>
    <property type="evidence" value="ECO:0007669"/>
    <property type="project" value="UniProtKB-KW"/>
</dbReference>
<keyword evidence="3" id="KW-0378">Hydrolase</keyword>
<dbReference type="InterPro" id="IPR032861">
    <property type="entry name" value="TAXi_N"/>
</dbReference>
<dbReference type="Pfam" id="PF14541">
    <property type="entry name" value="TAXi_C"/>
    <property type="match status" value="1"/>
</dbReference>
<dbReference type="InterPro" id="IPR051708">
    <property type="entry name" value="Plant_Aspart_Prot_A1"/>
</dbReference>
<name>A0A6P5ZMT0_DURZI</name>
<protein>
    <submittedName>
        <fullName evidence="6">Aspartic proteinase nepenthesin-1-like</fullName>
    </submittedName>
</protein>
<dbReference type="SUPFAM" id="SSF50630">
    <property type="entry name" value="Acid proteases"/>
    <property type="match status" value="1"/>
</dbReference>
<dbReference type="GO" id="GO:0005576">
    <property type="term" value="C:extracellular region"/>
    <property type="evidence" value="ECO:0007669"/>
    <property type="project" value="TreeGrafter"/>
</dbReference>
<keyword evidence="2" id="KW-0645">Protease</keyword>
<evidence type="ECO:0000256" key="2">
    <source>
        <dbReference type="ARBA" id="ARBA00022670"/>
    </source>
</evidence>
<gene>
    <name evidence="6" type="primary">LOC111301917</name>
</gene>
<evidence type="ECO:0000256" key="3">
    <source>
        <dbReference type="ARBA" id="ARBA00022801"/>
    </source>
</evidence>
<dbReference type="RefSeq" id="XP_022753631.1">
    <property type="nucleotide sequence ID" value="XM_022897896.1"/>
</dbReference>
<evidence type="ECO:0000313" key="5">
    <source>
        <dbReference type="Proteomes" id="UP000515121"/>
    </source>
</evidence>
<reference evidence="6" key="1">
    <citation type="submission" date="2025-08" db="UniProtKB">
        <authorList>
            <consortium name="RefSeq"/>
        </authorList>
    </citation>
    <scope>IDENTIFICATION</scope>
    <source>
        <tissue evidence="6">Fruit stalk</tissue>
    </source>
</reference>
<dbReference type="Gene3D" id="2.40.70.10">
    <property type="entry name" value="Acid Proteases"/>
    <property type="match status" value="2"/>
</dbReference>
<dbReference type="OrthoDB" id="1072226at2759"/>
<dbReference type="AlphaFoldDB" id="A0A6P5ZMT0"/>
<evidence type="ECO:0000259" key="4">
    <source>
        <dbReference type="PROSITE" id="PS51767"/>
    </source>
</evidence>
<dbReference type="PANTHER" id="PTHR47967:SF123">
    <property type="entry name" value="ASPARTIC PROTEINASE NEPENTHESIN-1-LIKE"/>
    <property type="match status" value="1"/>
</dbReference>
<dbReference type="Proteomes" id="UP000515121">
    <property type="component" value="Unplaced"/>
</dbReference>
<accession>A0A6P5ZMT0</accession>
<dbReference type="Pfam" id="PF14543">
    <property type="entry name" value="TAXi_N"/>
    <property type="match status" value="1"/>
</dbReference>
<feature type="domain" description="Peptidase A1" evidence="4">
    <location>
        <begin position="1"/>
        <end position="338"/>
    </location>
</feature>
<evidence type="ECO:0000256" key="1">
    <source>
        <dbReference type="ARBA" id="ARBA00007447"/>
    </source>
</evidence>
<organism evidence="5 6">
    <name type="scientific">Durio zibethinus</name>
    <name type="common">Durian</name>
    <dbReference type="NCBI Taxonomy" id="66656"/>
    <lineage>
        <taxon>Eukaryota</taxon>
        <taxon>Viridiplantae</taxon>
        <taxon>Streptophyta</taxon>
        <taxon>Embryophyta</taxon>
        <taxon>Tracheophyta</taxon>
        <taxon>Spermatophyta</taxon>
        <taxon>Magnoliopsida</taxon>
        <taxon>eudicotyledons</taxon>
        <taxon>Gunneridae</taxon>
        <taxon>Pentapetalae</taxon>
        <taxon>rosids</taxon>
        <taxon>malvids</taxon>
        <taxon>Malvales</taxon>
        <taxon>Malvaceae</taxon>
        <taxon>Helicteroideae</taxon>
        <taxon>Durio</taxon>
    </lineage>
</organism>
<dbReference type="InterPro" id="IPR021109">
    <property type="entry name" value="Peptidase_aspartic_dom_sf"/>
</dbReference>
<dbReference type="KEGG" id="dzi:111301917"/>
<evidence type="ECO:0000313" key="6">
    <source>
        <dbReference type="RefSeq" id="XP_022753631.1"/>
    </source>
</evidence>
<dbReference type="InterPro" id="IPR032799">
    <property type="entry name" value="TAXi_C"/>
</dbReference>
<dbReference type="PANTHER" id="PTHR47967">
    <property type="entry name" value="OS07G0603500 PROTEIN-RELATED"/>
    <property type="match status" value="1"/>
</dbReference>
<dbReference type="GeneID" id="111301917"/>
<dbReference type="GO" id="GO:0006508">
    <property type="term" value="P:proteolysis"/>
    <property type="evidence" value="ECO:0007669"/>
    <property type="project" value="UniProtKB-KW"/>
</dbReference>
<comment type="similarity">
    <text evidence="1">Belongs to the peptidase A1 family.</text>
</comment>
<dbReference type="PROSITE" id="PS51767">
    <property type="entry name" value="PEPTIDASE_A1"/>
    <property type="match status" value="1"/>
</dbReference>
<dbReference type="InterPro" id="IPR033121">
    <property type="entry name" value="PEPTIDASE_A1"/>
</dbReference>